<protein>
    <submittedName>
        <fullName evidence="2">D-galactose 1-dehydrogenase</fullName>
    </submittedName>
</protein>
<evidence type="ECO:0000259" key="1">
    <source>
        <dbReference type="Pfam" id="PF01408"/>
    </source>
</evidence>
<dbReference type="InterPro" id="IPR036291">
    <property type="entry name" value="NAD(P)-bd_dom_sf"/>
</dbReference>
<proteinExistence type="predicted"/>
<evidence type="ECO:0000313" key="2">
    <source>
        <dbReference type="EMBL" id="GHD22827.1"/>
    </source>
</evidence>
<reference evidence="2" key="2">
    <citation type="submission" date="2020-09" db="EMBL/GenBank/DDBJ databases">
        <authorList>
            <person name="Sun Q."/>
            <person name="Kim S."/>
        </authorList>
    </citation>
    <scope>NUCLEOTIDE SEQUENCE</scope>
    <source>
        <strain evidence="2">KCTC 42249</strain>
    </source>
</reference>
<dbReference type="Pfam" id="PF01408">
    <property type="entry name" value="GFO_IDH_MocA"/>
    <property type="match status" value="1"/>
</dbReference>
<feature type="domain" description="Gfo/Idh/MocA-like oxidoreductase N-terminal" evidence="1">
    <location>
        <begin position="6"/>
        <end position="114"/>
    </location>
</feature>
<dbReference type="InterPro" id="IPR050463">
    <property type="entry name" value="Gfo/Idh/MocA_oxidrdct_glycsds"/>
</dbReference>
<dbReference type="Proteomes" id="UP000630142">
    <property type="component" value="Unassembled WGS sequence"/>
</dbReference>
<comment type="caution">
    <text evidence="2">The sequence shown here is derived from an EMBL/GenBank/DDBJ whole genome shotgun (WGS) entry which is preliminary data.</text>
</comment>
<dbReference type="PANTHER" id="PTHR43818">
    <property type="entry name" value="BCDNA.GH03377"/>
    <property type="match status" value="1"/>
</dbReference>
<dbReference type="RefSeq" id="WP_189506975.1">
    <property type="nucleotide sequence ID" value="NZ_BMZQ01000005.1"/>
</dbReference>
<accession>A0A8J3GMF1</accession>
<dbReference type="Gene3D" id="3.40.50.720">
    <property type="entry name" value="NAD(P)-binding Rossmann-like Domain"/>
    <property type="match status" value="1"/>
</dbReference>
<dbReference type="InterPro" id="IPR000683">
    <property type="entry name" value="Gfo/Idh/MocA-like_OxRdtase_N"/>
</dbReference>
<dbReference type="SUPFAM" id="SSF51735">
    <property type="entry name" value="NAD(P)-binding Rossmann-fold domains"/>
    <property type="match status" value="1"/>
</dbReference>
<dbReference type="EMBL" id="BMZQ01000005">
    <property type="protein sequence ID" value="GHD22827.1"/>
    <property type="molecule type" value="Genomic_DNA"/>
</dbReference>
<dbReference type="AlphaFoldDB" id="A0A8J3GMF1"/>
<organism evidence="2 3">
    <name type="scientific">Tianweitania populi</name>
    <dbReference type="NCBI Taxonomy" id="1607949"/>
    <lineage>
        <taxon>Bacteria</taxon>
        <taxon>Pseudomonadati</taxon>
        <taxon>Pseudomonadota</taxon>
        <taxon>Alphaproteobacteria</taxon>
        <taxon>Hyphomicrobiales</taxon>
        <taxon>Phyllobacteriaceae</taxon>
        <taxon>Tianweitania</taxon>
    </lineage>
</organism>
<evidence type="ECO:0000313" key="3">
    <source>
        <dbReference type="Proteomes" id="UP000630142"/>
    </source>
</evidence>
<dbReference type="Gene3D" id="3.30.360.10">
    <property type="entry name" value="Dihydrodipicolinate Reductase, domain 2"/>
    <property type="match status" value="1"/>
</dbReference>
<dbReference type="PANTHER" id="PTHR43818:SF7">
    <property type="entry name" value="DEHYDROGENASE"/>
    <property type="match status" value="1"/>
</dbReference>
<name>A0A8J3GMF1_9HYPH</name>
<sequence>MTATDIAIVGVGKIARDQHIPSITKNDAFRLAATVSRHSEVDGVENFATIEELLEQRPDIPAVALCMPPQNRFDAAWTAIKAGRHVLLEKPPGATIAEVQALVEAARDKGVALFATWHSRYAAAVPSAKAWLAERKVESARITWKEDVRRWHPGQEWIWQPGGLGVFDPGINALSILTEILPQPVRVTSAELEFPEGRDAPIGAQLQFAGASGETVSADFDWRQTGPQTWDIDVLTNDGTLKLSSGGAEMTVDQKVVIQEADSEYDGIYARFATVVAERAIDVDLAPLVHVADAFMLGRRIAVDAFDM</sequence>
<gene>
    <name evidence="2" type="primary">gal</name>
    <name evidence="2" type="ORF">GCM10016234_37470</name>
</gene>
<dbReference type="GO" id="GO:0000166">
    <property type="term" value="F:nucleotide binding"/>
    <property type="evidence" value="ECO:0007669"/>
    <property type="project" value="InterPro"/>
</dbReference>
<reference evidence="2" key="1">
    <citation type="journal article" date="2014" name="Int. J. Syst. Evol. Microbiol.">
        <title>Complete genome sequence of Corynebacterium casei LMG S-19264T (=DSM 44701T), isolated from a smear-ripened cheese.</title>
        <authorList>
            <consortium name="US DOE Joint Genome Institute (JGI-PGF)"/>
            <person name="Walter F."/>
            <person name="Albersmeier A."/>
            <person name="Kalinowski J."/>
            <person name="Ruckert C."/>
        </authorList>
    </citation>
    <scope>NUCLEOTIDE SEQUENCE</scope>
    <source>
        <strain evidence="2">KCTC 42249</strain>
    </source>
</reference>
<keyword evidence="3" id="KW-1185">Reference proteome</keyword>